<dbReference type="InterPro" id="IPR020846">
    <property type="entry name" value="MFS_dom"/>
</dbReference>
<keyword evidence="9" id="KW-1185">Reference proteome</keyword>
<feature type="region of interest" description="Disordered" evidence="5">
    <location>
        <begin position="318"/>
        <end position="337"/>
    </location>
</feature>
<feature type="transmembrane region" description="Helical" evidence="6">
    <location>
        <begin position="190"/>
        <end position="209"/>
    </location>
</feature>
<dbReference type="Gene3D" id="1.20.1250.20">
    <property type="entry name" value="MFS general substrate transporter like domains"/>
    <property type="match status" value="1"/>
</dbReference>
<evidence type="ECO:0000313" key="8">
    <source>
        <dbReference type="EMBL" id="KAK8731626.1"/>
    </source>
</evidence>
<accession>A0AAW0WW42</accession>
<name>A0AAW0WW42_CHEQU</name>
<dbReference type="PROSITE" id="PS00216">
    <property type="entry name" value="SUGAR_TRANSPORT_1"/>
    <property type="match status" value="1"/>
</dbReference>
<dbReference type="InterPro" id="IPR036259">
    <property type="entry name" value="MFS_trans_sf"/>
</dbReference>
<protein>
    <recommendedName>
        <fullName evidence="7">Major facilitator superfamily (MFS) profile domain-containing protein</fullName>
    </recommendedName>
</protein>
<dbReference type="GO" id="GO:0016020">
    <property type="term" value="C:membrane"/>
    <property type="evidence" value="ECO:0007669"/>
    <property type="project" value="UniProtKB-SubCell"/>
</dbReference>
<gene>
    <name evidence="8" type="ORF">OTU49_007394</name>
</gene>
<feature type="transmembrane region" description="Helical" evidence="6">
    <location>
        <begin position="251"/>
        <end position="270"/>
    </location>
</feature>
<feature type="transmembrane region" description="Helical" evidence="6">
    <location>
        <begin position="276"/>
        <end position="299"/>
    </location>
</feature>
<feature type="domain" description="Major facilitator superfamily (MFS) profile" evidence="7">
    <location>
        <begin position="1"/>
        <end position="304"/>
    </location>
</feature>
<evidence type="ECO:0000256" key="6">
    <source>
        <dbReference type="SAM" id="Phobius"/>
    </source>
</evidence>
<dbReference type="PROSITE" id="PS50850">
    <property type="entry name" value="MFS"/>
    <property type="match status" value="1"/>
</dbReference>
<keyword evidence="4 6" id="KW-0472">Membrane</keyword>
<dbReference type="SUPFAM" id="SSF103473">
    <property type="entry name" value="MFS general substrate transporter"/>
    <property type="match status" value="1"/>
</dbReference>
<dbReference type="Pfam" id="PF00083">
    <property type="entry name" value="Sugar_tr"/>
    <property type="match status" value="1"/>
</dbReference>
<evidence type="ECO:0000256" key="5">
    <source>
        <dbReference type="SAM" id="MobiDB-lite"/>
    </source>
</evidence>
<evidence type="ECO:0000256" key="3">
    <source>
        <dbReference type="ARBA" id="ARBA00022989"/>
    </source>
</evidence>
<dbReference type="InterPro" id="IPR005829">
    <property type="entry name" value="Sugar_transporter_CS"/>
</dbReference>
<dbReference type="PANTHER" id="PTHR24064">
    <property type="entry name" value="SOLUTE CARRIER FAMILY 22 MEMBER"/>
    <property type="match status" value="1"/>
</dbReference>
<comment type="caution">
    <text evidence="8">The sequence shown here is derived from an EMBL/GenBank/DDBJ whole genome shotgun (WGS) entry which is preliminary data.</text>
</comment>
<evidence type="ECO:0000313" key="9">
    <source>
        <dbReference type="Proteomes" id="UP001445076"/>
    </source>
</evidence>
<comment type="subcellular location">
    <subcellularLocation>
        <location evidence="1">Membrane</location>
        <topology evidence="1">Multi-pass membrane protein</topology>
    </subcellularLocation>
</comment>
<evidence type="ECO:0000256" key="1">
    <source>
        <dbReference type="ARBA" id="ARBA00004141"/>
    </source>
</evidence>
<feature type="transmembrane region" description="Helical" evidence="6">
    <location>
        <begin position="117"/>
        <end position="141"/>
    </location>
</feature>
<dbReference type="EMBL" id="JARKIK010000060">
    <property type="protein sequence ID" value="KAK8731626.1"/>
    <property type="molecule type" value="Genomic_DNA"/>
</dbReference>
<dbReference type="InterPro" id="IPR005828">
    <property type="entry name" value="MFS_sugar_transport-like"/>
</dbReference>
<evidence type="ECO:0000259" key="7">
    <source>
        <dbReference type="PROSITE" id="PS50850"/>
    </source>
</evidence>
<proteinExistence type="predicted"/>
<feature type="transmembrane region" description="Helical" evidence="6">
    <location>
        <begin position="161"/>
        <end position="178"/>
    </location>
</feature>
<feature type="transmembrane region" description="Helical" evidence="6">
    <location>
        <begin position="215"/>
        <end position="239"/>
    </location>
</feature>
<organism evidence="8 9">
    <name type="scientific">Cherax quadricarinatus</name>
    <name type="common">Australian red claw crayfish</name>
    <dbReference type="NCBI Taxonomy" id="27406"/>
    <lineage>
        <taxon>Eukaryota</taxon>
        <taxon>Metazoa</taxon>
        <taxon>Ecdysozoa</taxon>
        <taxon>Arthropoda</taxon>
        <taxon>Crustacea</taxon>
        <taxon>Multicrustacea</taxon>
        <taxon>Malacostraca</taxon>
        <taxon>Eumalacostraca</taxon>
        <taxon>Eucarida</taxon>
        <taxon>Decapoda</taxon>
        <taxon>Pleocyemata</taxon>
        <taxon>Astacidea</taxon>
        <taxon>Parastacoidea</taxon>
        <taxon>Parastacidae</taxon>
        <taxon>Cherax</taxon>
    </lineage>
</organism>
<keyword evidence="2 6" id="KW-0812">Transmembrane</keyword>
<keyword evidence="3 6" id="KW-1133">Transmembrane helix</keyword>
<feature type="non-terminal residue" evidence="8">
    <location>
        <position position="1"/>
    </location>
</feature>
<dbReference type="GO" id="GO:0022857">
    <property type="term" value="F:transmembrane transporter activity"/>
    <property type="evidence" value="ECO:0007669"/>
    <property type="project" value="InterPro"/>
</dbReference>
<sequence>IVMGLPWALGTMLWGALAYCIREWRWLQAAVSFPILLTLIPTYFIDESPRWLIVNGHYDKALKVLEKASRWNKVSLPPEEDLRALMRNIQEESATAATAKESVQEGSEKFFKKLSRFLSLPGLLSNRVITVVTVIVCLDYFTASLVFDGLNLSGDNYSADPFLYIVLGGLMEVPGYTITGPIIDRWGRRVPTALSFIICSILLLTLTFIPSGLSWLVVTLALAGKVCISGAFQLIYVYGSELFPTEVRLQGLGAASVSAQLASVILPYITTYLGPLVPWAPSVIFSSMSLMAGVTSMVLHETAGEVLPDTITDLKNIGSRRNQEKNAESTEIEQTRF</sequence>
<dbReference type="Proteomes" id="UP001445076">
    <property type="component" value="Unassembled WGS sequence"/>
</dbReference>
<dbReference type="AlphaFoldDB" id="A0AAW0WW42"/>
<reference evidence="8 9" key="1">
    <citation type="journal article" date="2024" name="BMC Genomics">
        <title>Genome assembly of redclaw crayfish (Cherax quadricarinatus) provides insights into its immune adaptation and hypoxia tolerance.</title>
        <authorList>
            <person name="Liu Z."/>
            <person name="Zheng J."/>
            <person name="Li H."/>
            <person name="Fang K."/>
            <person name="Wang S."/>
            <person name="He J."/>
            <person name="Zhou D."/>
            <person name="Weng S."/>
            <person name="Chi M."/>
            <person name="Gu Z."/>
            <person name="He J."/>
            <person name="Li F."/>
            <person name="Wang M."/>
        </authorList>
    </citation>
    <scope>NUCLEOTIDE SEQUENCE [LARGE SCALE GENOMIC DNA]</scope>
    <source>
        <strain evidence="8">ZL_2023a</strain>
    </source>
</reference>
<evidence type="ECO:0000256" key="2">
    <source>
        <dbReference type="ARBA" id="ARBA00022692"/>
    </source>
</evidence>
<evidence type="ECO:0000256" key="4">
    <source>
        <dbReference type="ARBA" id="ARBA00023136"/>
    </source>
</evidence>
<feature type="compositionally biased region" description="Basic and acidic residues" evidence="5">
    <location>
        <begin position="321"/>
        <end position="337"/>
    </location>
</feature>